<feature type="coiled-coil region" evidence="1">
    <location>
        <begin position="113"/>
        <end position="140"/>
    </location>
</feature>
<dbReference type="Proteomes" id="UP000019116">
    <property type="component" value="Chromosome 1B"/>
</dbReference>
<dbReference type="GeneID" id="123148284"/>
<dbReference type="AlphaFoldDB" id="A0A3B5Z4Z5"/>
<organism evidence="3">
    <name type="scientific">Triticum aestivum</name>
    <name type="common">Wheat</name>
    <dbReference type="NCBI Taxonomy" id="4565"/>
    <lineage>
        <taxon>Eukaryota</taxon>
        <taxon>Viridiplantae</taxon>
        <taxon>Streptophyta</taxon>
        <taxon>Embryophyta</taxon>
        <taxon>Tracheophyta</taxon>
        <taxon>Spermatophyta</taxon>
        <taxon>Magnoliopsida</taxon>
        <taxon>Liliopsida</taxon>
        <taxon>Poales</taxon>
        <taxon>Poaceae</taxon>
        <taxon>BOP clade</taxon>
        <taxon>Pooideae</taxon>
        <taxon>Triticodae</taxon>
        <taxon>Triticeae</taxon>
        <taxon>Triticinae</taxon>
        <taxon>Triticum</taxon>
    </lineage>
</organism>
<dbReference type="RefSeq" id="XP_044423608.1">
    <property type="nucleotide sequence ID" value="XM_044567673.1"/>
</dbReference>
<dbReference type="Gramene" id="TraesWEE_scaffold_036927_01G000300.1">
    <property type="protein sequence ID" value="TraesWEE_scaffold_036927_01G000300.1"/>
    <property type="gene ID" value="TraesWEE_scaffold_036927_01G000300"/>
</dbReference>
<dbReference type="EnsemblPlants" id="TraesCS1B02G450300.1">
    <property type="protein sequence ID" value="TraesCS1B02G450300.1"/>
    <property type="gene ID" value="TraesCS1B02G450300"/>
</dbReference>
<gene>
    <name evidence="3" type="primary">LOC123148284</name>
</gene>
<dbReference type="Gramene" id="TraesCAD_scaffold_016264_01G000100.1">
    <property type="protein sequence ID" value="TraesCAD_scaffold_016264_01G000100.1"/>
    <property type="gene ID" value="TraesCAD_scaffold_016264_01G000100"/>
</dbReference>
<dbReference type="Gramene" id="TraesCS1B03G1207600.1">
    <property type="protein sequence ID" value="TraesCS1B03G1207600.1.CDS"/>
    <property type="gene ID" value="TraesCS1B03G1207600"/>
</dbReference>
<accession>A0A3B5Z4Z5</accession>
<dbReference type="Gramene" id="TraesNOR1B03G00398800.1">
    <property type="protein sequence ID" value="TraesNOR1B03G00398800.1"/>
    <property type="gene ID" value="TraesNOR1B03G00398800"/>
</dbReference>
<keyword evidence="1" id="KW-0175">Coiled coil</keyword>
<dbReference type="RefSeq" id="XP_044423615.1">
    <property type="nucleotide sequence ID" value="XM_044567680.1"/>
</dbReference>
<dbReference type="Gramene" id="TraesSTA1B03G00392360.1">
    <property type="protein sequence ID" value="TraesSTA1B03G00392360.1"/>
    <property type="gene ID" value="TraesSTA1B03G00392360"/>
</dbReference>
<evidence type="ECO:0000256" key="1">
    <source>
        <dbReference type="SAM" id="Coils"/>
    </source>
</evidence>
<reference evidence="3" key="2">
    <citation type="submission" date="2018-10" db="UniProtKB">
        <authorList>
            <consortium name="EnsemblPlants"/>
        </authorList>
    </citation>
    <scope>IDENTIFICATION</scope>
</reference>
<proteinExistence type="predicted"/>
<dbReference type="Gramene" id="TraesCS1B02G450300.1">
    <property type="protein sequence ID" value="TraesCS1B02G450300.1"/>
    <property type="gene ID" value="TraesCS1B02G450300"/>
</dbReference>
<dbReference type="PaxDb" id="4565-Traes_1BL_1382B02DC.2"/>
<dbReference type="RefSeq" id="XP_044423601.1">
    <property type="nucleotide sequence ID" value="XM_044567666.1"/>
</dbReference>
<dbReference type="Gramene" id="TraesRN1B0101230800.1">
    <property type="protein sequence ID" value="TraesRN1B0101230800.1"/>
    <property type="gene ID" value="TraesRN1B0101230800"/>
</dbReference>
<dbReference type="Gramene" id="TraesARI1B03G00397640.1">
    <property type="protein sequence ID" value="TraesARI1B03G00397640.1"/>
    <property type="gene ID" value="TraesARI1B03G00397640"/>
</dbReference>
<evidence type="ECO:0000256" key="2">
    <source>
        <dbReference type="SAM" id="MobiDB-lite"/>
    </source>
</evidence>
<dbReference type="Gramene" id="TraesCLE_scaffold_031017_01G000300.1">
    <property type="protein sequence ID" value="TraesCLE_scaffold_031017_01G000300.1"/>
    <property type="gene ID" value="TraesCLE_scaffold_031017_01G000300"/>
</dbReference>
<evidence type="ECO:0000313" key="4">
    <source>
        <dbReference type="Proteomes" id="UP000019116"/>
    </source>
</evidence>
<dbReference type="OMA" id="DRYENQK"/>
<dbReference type="Gramene" id="TraesMAC1B03G00394000.1">
    <property type="protein sequence ID" value="TraesMAC1B03G00394000.1"/>
    <property type="gene ID" value="TraesMAC1B03G00394000"/>
</dbReference>
<feature type="region of interest" description="Disordered" evidence="2">
    <location>
        <begin position="167"/>
        <end position="203"/>
    </location>
</feature>
<dbReference type="Gramene" id="TraesLAC1B03G00396380.1">
    <property type="protein sequence ID" value="TraesLAC1B03G00396380.1"/>
    <property type="gene ID" value="TraesLAC1B03G00396380"/>
</dbReference>
<keyword evidence="4" id="KW-1185">Reference proteome</keyword>
<evidence type="ECO:0000313" key="3">
    <source>
        <dbReference type="EnsemblPlants" id="TraesCS1B02G450300.1"/>
    </source>
</evidence>
<sequence length="307" mass="33942">METLKRAMCCAGCEEEVLPLKRSKAEGASMTASHLEVVSPRSKRNLEDEDQSEQILKRSKYDSPIVAESPWESSGLIVALRSVMRRGKDLHLERCDVRLEKRELRLENREAWLANREVRLEKRERRLDRYENQKDQSLEQRKADFDKNWEGYQNWLLYKAALEDAPSASKVDGPSPAAEKVSAPAPKTSAPIAAPAPGNQTPGSLNRVADAVKTGVTTVTESLESADKMTTLLEKVVAAPTRVQDLRKSYEENKAIVSAMRKSYEDNTEVGSSFKSVVAGVVTSSLLLARQALKDLVRGGGGDGDAE</sequence>
<name>A0A3B5Z4Z5_WHEAT</name>
<feature type="region of interest" description="Disordered" evidence="2">
    <location>
        <begin position="29"/>
        <end position="55"/>
    </location>
</feature>
<protein>
    <submittedName>
        <fullName evidence="3">Uncharacterized protein</fullName>
    </submittedName>
</protein>
<reference evidence="3" key="1">
    <citation type="submission" date="2018-08" db="EMBL/GenBank/DDBJ databases">
        <authorList>
            <person name="Rossello M."/>
        </authorList>
    </citation>
    <scope>NUCLEOTIDE SEQUENCE [LARGE SCALE GENOMIC DNA]</scope>
    <source>
        <strain evidence="3">cv. Chinese Spring</strain>
    </source>
</reference>